<evidence type="ECO:0000313" key="1">
    <source>
        <dbReference type="EMBL" id="CAG5009107.1"/>
    </source>
</evidence>
<evidence type="ECO:0000313" key="2">
    <source>
        <dbReference type="Proteomes" id="UP000680038"/>
    </source>
</evidence>
<comment type="caution">
    <text evidence="1">The sequence shown here is derived from an EMBL/GenBank/DDBJ whole genome shotgun (WGS) entry which is preliminary data.</text>
</comment>
<protein>
    <submittedName>
        <fullName evidence="1">Uncharacterized protein</fullName>
    </submittedName>
</protein>
<sequence>MKTTKIWDVDHVHPAAVAPVERPFQDVEAMEPAEQVDAIK</sequence>
<accession>A0A916JFX8</accession>
<gene>
    <name evidence="1" type="ORF">DYBT9275_04424</name>
</gene>
<name>A0A916JFX8_9BACT</name>
<dbReference type="Proteomes" id="UP000680038">
    <property type="component" value="Unassembled WGS sequence"/>
</dbReference>
<organism evidence="1 2">
    <name type="scientific">Dyadobacter helix</name>
    <dbReference type="NCBI Taxonomy" id="2822344"/>
    <lineage>
        <taxon>Bacteria</taxon>
        <taxon>Pseudomonadati</taxon>
        <taxon>Bacteroidota</taxon>
        <taxon>Cytophagia</taxon>
        <taxon>Cytophagales</taxon>
        <taxon>Spirosomataceae</taxon>
        <taxon>Dyadobacter</taxon>
    </lineage>
</organism>
<dbReference type="AlphaFoldDB" id="A0A916JFX8"/>
<dbReference type="EMBL" id="CAJRAF010000002">
    <property type="protein sequence ID" value="CAG5009107.1"/>
    <property type="molecule type" value="Genomic_DNA"/>
</dbReference>
<proteinExistence type="predicted"/>
<keyword evidence="2" id="KW-1185">Reference proteome</keyword>
<reference evidence="1" key="1">
    <citation type="submission" date="2021-04" db="EMBL/GenBank/DDBJ databases">
        <authorList>
            <person name="Rodrigo-Torres L."/>
            <person name="Arahal R. D."/>
            <person name="Lucena T."/>
        </authorList>
    </citation>
    <scope>NUCLEOTIDE SEQUENCE</scope>
    <source>
        <strain evidence="1">CECT 9275</strain>
    </source>
</reference>